<dbReference type="Proteomes" id="UP000295058">
    <property type="component" value="Unassembled WGS sequence"/>
</dbReference>
<name>A0ABY2F072_9GAMM</name>
<organism evidence="1 2">
    <name type="scientific">Oceanimonas baumannii</name>
    <dbReference type="NCBI Taxonomy" id="129578"/>
    <lineage>
        <taxon>Bacteria</taxon>
        <taxon>Pseudomonadati</taxon>
        <taxon>Pseudomonadota</taxon>
        <taxon>Gammaproteobacteria</taxon>
        <taxon>Aeromonadales</taxon>
        <taxon>Aeromonadaceae</taxon>
        <taxon>Oceanimonas</taxon>
    </lineage>
</organism>
<comment type="caution">
    <text evidence="1">The sequence shown here is derived from an EMBL/GenBank/DDBJ whole genome shotgun (WGS) entry which is preliminary data.</text>
</comment>
<evidence type="ECO:0000313" key="1">
    <source>
        <dbReference type="EMBL" id="TDW59762.1"/>
    </source>
</evidence>
<accession>A0ABY2F072</accession>
<keyword evidence="2" id="KW-1185">Reference proteome</keyword>
<evidence type="ECO:0000313" key="2">
    <source>
        <dbReference type="Proteomes" id="UP000295058"/>
    </source>
</evidence>
<sequence length="62" mass="6949">MGSYIAGRLASLPVMRIGEVSFQMFANCYLVLLVDPLPQWSKPIYLAEVLTKEGKLQVLPPR</sequence>
<reference evidence="1 2" key="1">
    <citation type="submission" date="2019-03" db="EMBL/GenBank/DDBJ databases">
        <title>Genomic Encyclopedia of Archaeal and Bacterial Type Strains, Phase II (KMG-II): from individual species to whole genera.</title>
        <authorList>
            <person name="Goeker M."/>
        </authorList>
    </citation>
    <scope>NUCLEOTIDE SEQUENCE [LARGE SCALE GENOMIC DNA]</scope>
    <source>
        <strain evidence="1 2">DSM 15594</strain>
    </source>
</reference>
<dbReference type="EMBL" id="SODO01000004">
    <property type="protein sequence ID" value="TDW59762.1"/>
    <property type="molecule type" value="Genomic_DNA"/>
</dbReference>
<protein>
    <submittedName>
        <fullName evidence="1">Uncharacterized protein</fullName>
    </submittedName>
</protein>
<proteinExistence type="predicted"/>
<gene>
    <name evidence="1" type="ORF">LY04_01403</name>
</gene>